<keyword evidence="1" id="KW-0812">Transmembrane</keyword>
<dbReference type="EMBL" id="JARIHO010000118">
    <property type="protein sequence ID" value="KAJ7302290.1"/>
    <property type="molecule type" value="Genomic_DNA"/>
</dbReference>
<protein>
    <submittedName>
        <fullName evidence="3">Uncharacterized protein</fullName>
    </submittedName>
</protein>
<gene>
    <name evidence="3" type="ORF">DFH08DRAFT_905644</name>
</gene>
<organism evidence="3 4">
    <name type="scientific">Mycena albidolilacea</name>
    <dbReference type="NCBI Taxonomy" id="1033008"/>
    <lineage>
        <taxon>Eukaryota</taxon>
        <taxon>Fungi</taxon>
        <taxon>Dikarya</taxon>
        <taxon>Basidiomycota</taxon>
        <taxon>Agaricomycotina</taxon>
        <taxon>Agaricomycetes</taxon>
        <taxon>Agaricomycetidae</taxon>
        <taxon>Agaricales</taxon>
        <taxon>Marasmiineae</taxon>
        <taxon>Mycenaceae</taxon>
        <taxon>Mycena</taxon>
    </lineage>
</organism>
<keyword evidence="1" id="KW-0472">Membrane</keyword>
<accession>A0AAD6YZM3</accession>
<evidence type="ECO:0000256" key="1">
    <source>
        <dbReference type="SAM" id="Phobius"/>
    </source>
</evidence>
<evidence type="ECO:0000313" key="3">
    <source>
        <dbReference type="EMBL" id="KAJ7302290.1"/>
    </source>
</evidence>
<keyword evidence="2" id="KW-0732">Signal</keyword>
<feature type="signal peptide" evidence="2">
    <location>
        <begin position="1"/>
        <end position="23"/>
    </location>
</feature>
<evidence type="ECO:0000256" key="2">
    <source>
        <dbReference type="SAM" id="SignalP"/>
    </source>
</evidence>
<name>A0AAD6YZM3_9AGAR</name>
<keyword evidence="4" id="KW-1185">Reference proteome</keyword>
<dbReference type="Proteomes" id="UP001218218">
    <property type="component" value="Unassembled WGS sequence"/>
</dbReference>
<comment type="caution">
    <text evidence="3">The sequence shown here is derived from an EMBL/GenBank/DDBJ whole genome shotgun (WGS) entry which is preliminary data.</text>
</comment>
<proteinExistence type="predicted"/>
<reference evidence="3" key="1">
    <citation type="submission" date="2023-03" db="EMBL/GenBank/DDBJ databases">
        <title>Massive genome expansion in bonnet fungi (Mycena s.s.) driven by repeated elements and novel gene families across ecological guilds.</title>
        <authorList>
            <consortium name="Lawrence Berkeley National Laboratory"/>
            <person name="Harder C.B."/>
            <person name="Miyauchi S."/>
            <person name="Viragh M."/>
            <person name="Kuo A."/>
            <person name="Thoen E."/>
            <person name="Andreopoulos B."/>
            <person name="Lu D."/>
            <person name="Skrede I."/>
            <person name="Drula E."/>
            <person name="Henrissat B."/>
            <person name="Morin E."/>
            <person name="Kohler A."/>
            <person name="Barry K."/>
            <person name="LaButti K."/>
            <person name="Morin E."/>
            <person name="Salamov A."/>
            <person name="Lipzen A."/>
            <person name="Mereny Z."/>
            <person name="Hegedus B."/>
            <person name="Baldrian P."/>
            <person name="Stursova M."/>
            <person name="Weitz H."/>
            <person name="Taylor A."/>
            <person name="Grigoriev I.V."/>
            <person name="Nagy L.G."/>
            <person name="Martin F."/>
            <person name="Kauserud H."/>
        </authorList>
    </citation>
    <scope>NUCLEOTIDE SEQUENCE</scope>
    <source>
        <strain evidence="3">CBHHK002</strain>
    </source>
</reference>
<keyword evidence="1" id="KW-1133">Transmembrane helix</keyword>
<evidence type="ECO:0000313" key="4">
    <source>
        <dbReference type="Proteomes" id="UP001218218"/>
    </source>
</evidence>
<feature type="transmembrane region" description="Helical" evidence="1">
    <location>
        <begin position="70"/>
        <end position="92"/>
    </location>
</feature>
<sequence length="127" mass="14334">MSEILPLVALLATTVLSAVAIWAIPAPNADPENDPEEREEKCEPLLDAKRRRTPRLTPEMMDTFYWGDPMYAGFVGFSGAKCLRLLDAMLIISQRSLNMNMNNLSSLVILQLIMIHLRTCAYPEIIR</sequence>
<feature type="chain" id="PRO_5041913003" evidence="2">
    <location>
        <begin position="24"/>
        <end position="127"/>
    </location>
</feature>
<dbReference type="AlphaFoldDB" id="A0AAD6YZM3"/>